<gene>
    <name evidence="1" type="ORF">SPARVUS_LOCUS1608714</name>
</gene>
<evidence type="ECO:0000313" key="1">
    <source>
        <dbReference type="EMBL" id="CAI9539580.1"/>
    </source>
</evidence>
<comment type="caution">
    <text evidence="1">The sequence shown here is derived from an EMBL/GenBank/DDBJ whole genome shotgun (WGS) entry which is preliminary data.</text>
</comment>
<name>A0ABN9AWQ6_9NEOB</name>
<organism evidence="1 2">
    <name type="scientific">Staurois parvus</name>
    <dbReference type="NCBI Taxonomy" id="386267"/>
    <lineage>
        <taxon>Eukaryota</taxon>
        <taxon>Metazoa</taxon>
        <taxon>Chordata</taxon>
        <taxon>Craniata</taxon>
        <taxon>Vertebrata</taxon>
        <taxon>Euteleostomi</taxon>
        <taxon>Amphibia</taxon>
        <taxon>Batrachia</taxon>
        <taxon>Anura</taxon>
        <taxon>Neobatrachia</taxon>
        <taxon>Ranoidea</taxon>
        <taxon>Ranidae</taxon>
        <taxon>Staurois</taxon>
    </lineage>
</organism>
<accession>A0ABN9AWQ6</accession>
<dbReference type="Proteomes" id="UP001162483">
    <property type="component" value="Unassembled WGS sequence"/>
</dbReference>
<keyword evidence="2" id="KW-1185">Reference proteome</keyword>
<proteinExistence type="predicted"/>
<dbReference type="EMBL" id="CATNWA010001251">
    <property type="protein sequence ID" value="CAI9539580.1"/>
    <property type="molecule type" value="Genomic_DNA"/>
</dbReference>
<evidence type="ECO:0000313" key="2">
    <source>
        <dbReference type="Proteomes" id="UP001162483"/>
    </source>
</evidence>
<protein>
    <submittedName>
        <fullName evidence="1">Uncharacterized protein</fullName>
    </submittedName>
</protein>
<sequence length="41" mass="4400">MAPAILDCVRSLGVRGTVLYGTSVGGPNHVITDWPISDHYM</sequence>
<reference evidence="1" key="1">
    <citation type="submission" date="2023-05" db="EMBL/GenBank/DDBJ databases">
        <authorList>
            <person name="Stuckert A."/>
        </authorList>
    </citation>
    <scope>NUCLEOTIDE SEQUENCE</scope>
</reference>